<feature type="transmembrane region" description="Helical" evidence="2">
    <location>
        <begin position="577"/>
        <end position="599"/>
    </location>
</feature>
<evidence type="ECO:0000313" key="3">
    <source>
        <dbReference type="EMBL" id="KAK4185483.1"/>
    </source>
</evidence>
<keyword evidence="2" id="KW-1133">Transmembrane helix</keyword>
<sequence>MSNDTYQVHKGFWTNWSYGKELGSTLTLTRSDANLLIAFVAFFLTVITTHLWAILCFALHACFSTPDPRDTVHHQRQAVLRNNPGPVGTAWILVQMMWAWRKTNKTQPRLLSLLFCSVLLAAGFVVAAGFSSRVIRDSEVLLEPHHCKWTTIASESSGDDDVAAYAVKYDVPWSAKRTTFSAGYAERCYPQHASSLSVCGDSIYVKRNLPVSVNTTAPCPFDARVCATNTSNVVLDTGKLDTNDHFGLNAPTDSRFQVRQVLHCAPLVTKGYKAPYRDVNNQSMRQYLYGGARPRTNVTYIYPEVEGVLDKKLSNEVPLQSHEQQYTLSSKTAAPYNGSYMTEGYSGSFTPISELQRLDADTDIIFLSPNLIRFVAPTQDLWYNSSQDIDLYVRSTTTNPLLTVSRKAWLAAEAASPMGCTRQIQLCFPNIKSANGQDSHCTPLSSTADVFDKVAAIQGMDNSTTERVAWVVDRLALGWSSTSRLIYKLGEQMLTSQYTLDAGSQGELPNNQWQRDVVYWNAASLAMMQQAIVSTVIGDTPSYPDENGPLRLVGPSTDIEREMCASQKIISPQHVSFSVFGLGVIGVFGLITIIVSVSLESLTTFLQKRFKKSTYAQLEWHATGTLQLQRMAQEELGIGAWSKCNDVVPVSQDNIILASLDVSDEKHPKLSTTSAKQPSSTDSFHTTRPDIKLKPHLRRHLSTIYTADIAGDRRGDELSKRAAKSFDGNFIKLWNKR</sequence>
<organism evidence="3 4">
    <name type="scientific">Podospora australis</name>
    <dbReference type="NCBI Taxonomy" id="1536484"/>
    <lineage>
        <taxon>Eukaryota</taxon>
        <taxon>Fungi</taxon>
        <taxon>Dikarya</taxon>
        <taxon>Ascomycota</taxon>
        <taxon>Pezizomycotina</taxon>
        <taxon>Sordariomycetes</taxon>
        <taxon>Sordariomycetidae</taxon>
        <taxon>Sordariales</taxon>
        <taxon>Podosporaceae</taxon>
        <taxon>Podospora</taxon>
    </lineage>
</organism>
<keyword evidence="2" id="KW-0812">Transmembrane</keyword>
<keyword evidence="2" id="KW-0472">Membrane</keyword>
<dbReference type="AlphaFoldDB" id="A0AAN7AFM1"/>
<reference evidence="3" key="2">
    <citation type="submission" date="2023-05" db="EMBL/GenBank/DDBJ databases">
        <authorList>
            <consortium name="Lawrence Berkeley National Laboratory"/>
            <person name="Steindorff A."/>
            <person name="Hensen N."/>
            <person name="Bonometti L."/>
            <person name="Westerberg I."/>
            <person name="Brannstrom I.O."/>
            <person name="Guillou S."/>
            <person name="Cros-Aarteil S."/>
            <person name="Calhoun S."/>
            <person name="Haridas S."/>
            <person name="Kuo A."/>
            <person name="Mondo S."/>
            <person name="Pangilinan J."/>
            <person name="Riley R."/>
            <person name="Labutti K."/>
            <person name="Andreopoulos B."/>
            <person name="Lipzen A."/>
            <person name="Chen C."/>
            <person name="Yanf M."/>
            <person name="Daum C."/>
            <person name="Ng V."/>
            <person name="Clum A."/>
            <person name="Ohm R."/>
            <person name="Martin F."/>
            <person name="Silar P."/>
            <person name="Natvig D."/>
            <person name="Lalanne C."/>
            <person name="Gautier V."/>
            <person name="Ament-Velasquez S.L."/>
            <person name="Kruys A."/>
            <person name="Hutchinson M.I."/>
            <person name="Powell A.J."/>
            <person name="Barry K."/>
            <person name="Miller A.N."/>
            <person name="Grigoriev I.V."/>
            <person name="Debuchy R."/>
            <person name="Gladieux P."/>
            <person name="Thoren M.H."/>
            <person name="Johannesson H."/>
        </authorList>
    </citation>
    <scope>NUCLEOTIDE SEQUENCE</scope>
    <source>
        <strain evidence="3">PSN309</strain>
    </source>
</reference>
<comment type="caution">
    <text evidence="3">The sequence shown here is derived from an EMBL/GenBank/DDBJ whole genome shotgun (WGS) entry which is preliminary data.</text>
</comment>
<evidence type="ECO:0000256" key="2">
    <source>
        <dbReference type="SAM" id="Phobius"/>
    </source>
</evidence>
<feature type="region of interest" description="Disordered" evidence="1">
    <location>
        <begin position="668"/>
        <end position="688"/>
    </location>
</feature>
<evidence type="ECO:0000256" key="1">
    <source>
        <dbReference type="SAM" id="MobiDB-lite"/>
    </source>
</evidence>
<feature type="transmembrane region" description="Helical" evidence="2">
    <location>
        <begin position="110"/>
        <end position="130"/>
    </location>
</feature>
<dbReference type="Proteomes" id="UP001302126">
    <property type="component" value="Unassembled WGS sequence"/>
</dbReference>
<gene>
    <name evidence="3" type="ORF">QBC35DRAFT_516876</name>
</gene>
<proteinExistence type="predicted"/>
<name>A0AAN7AFM1_9PEZI</name>
<protein>
    <submittedName>
        <fullName evidence="3">Uncharacterized protein</fullName>
    </submittedName>
</protein>
<feature type="transmembrane region" description="Helical" evidence="2">
    <location>
        <begin position="35"/>
        <end position="59"/>
    </location>
</feature>
<reference evidence="3" key="1">
    <citation type="journal article" date="2023" name="Mol. Phylogenet. Evol.">
        <title>Genome-scale phylogeny and comparative genomics of the fungal order Sordariales.</title>
        <authorList>
            <person name="Hensen N."/>
            <person name="Bonometti L."/>
            <person name="Westerberg I."/>
            <person name="Brannstrom I.O."/>
            <person name="Guillou S."/>
            <person name="Cros-Aarteil S."/>
            <person name="Calhoun S."/>
            <person name="Haridas S."/>
            <person name="Kuo A."/>
            <person name="Mondo S."/>
            <person name="Pangilinan J."/>
            <person name="Riley R."/>
            <person name="LaButti K."/>
            <person name="Andreopoulos B."/>
            <person name="Lipzen A."/>
            <person name="Chen C."/>
            <person name="Yan M."/>
            <person name="Daum C."/>
            <person name="Ng V."/>
            <person name="Clum A."/>
            <person name="Steindorff A."/>
            <person name="Ohm R.A."/>
            <person name="Martin F."/>
            <person name="Silar P."/>
            <person name="Natvig D.O."/>
            <person name="Lalanne C."/>
            <person name="Gautier V."/>
            <person name="Ament-Velasquez S.L."/>
            <person name="Kruys A."/>
            <person name="Hutchinson M.I."/>
            <person name="Powell A.J."/>
            <person name="Barry K."/>
            <person name="Miller A.N."/>
            <person name="Grigoriev I.V."/>
            <person name="Debuchy R."/>
            <person name="Gladieux P."/>
            <person name="Hiltunen Thoren M."/>
            <person name="Johannesson H."/>
        </authorList>
    </citation>
    <scope>NUCLEOTIDE SEQUENCE</scope>
    <source>
        <strain evidence="3">PSN309</strain>
    </source>
</reference>
<evidence type="ECO:0000313" key="4">
    <source>
        <dbReference type="Proteomes" id="UP001302126"/>
    </source>
</evidence>
<keyword evidence="4" id="KW-1185">Reference proteome</keyword>
<feature type="compositionally biased region" description="Polar residues" evidence="1">
    <location>
        <begin position="670"/>
        <end position="684"/>
    </location>
</feature>
<accession>A0AAN7AFM1</accession>
<dbReference type="EMBL" id="MU864448">
    <property type="protein sequence ID" value="KAK4185483.1"/>
    <property type="molecule type" value="Genomic_DNA"/>
</dbReference>